<feature type="transmembrane region" description="Helical" evidence="1">
    <location>
        <begin position="30"/>
        <end position="49"/>
    </location>
</feature>
<gene>
    <name evidence="2" type="ORF">GCM10022247_37980</name>
</gene>
<accession>A0ABP7SI52</accession>
<keyword evidence="1" id="KW-0472">Membrane</keyword>
<evidence type="ECO:0000256" key="1">
    <source>
        <dbReference type="SAM" id="Phobius"/>
    </source>
</evidence>
<dbReference type="EMBL" id="BAABAL010000013">
    <property type="protein sequence ID" value="GAA4011865.1"/>
    <property type="molecule type" value="Genomic_DNA"/>
</dbReference>
<reference evidence="3" key="1">
    <citation type="journal article" date="2019" name="Int. J. Syst. Evol. Microbiol.">
        <title>The Global Catalogue of Microorganisms (GCM) 10K type strain sequencing project: providing services to taxonomists for standard genome sequencing and annotation.</title>
        <authorList>
            <consortium name="The Broad Institute Genomics Platform"/>
            <consortium name="The Broad Institute Genome Sequencing Center for Infectious Disease"/>
            <person name="Wu L."/>
            <person name="Ma J."/>
        </authorList>
    </citation>
    <scope>NUCLEOTIDE SEQUENCE [LARGE SCALE GENOMIC DNA]</scope>
    <source>
        <strain evidence="3">JCM 17342</strain>
    </source>
</reference>
<evidence type="ECO:0000313" key="2">
    <source>
        <dbReference type="EMBL" id="GAA4011865.1"/>
    </source>
</evidence>
<dbReference type="RefSeq" id="WP_344876558.1">
    <property type="nucleotide sequence ID" value="NZ_BAABAL010000013.1"/>
</dbReference>
<keyword evidence="3" id="KW-1185">Reference proteome</keyword>
<organism evidence="2 3">
    <name type="scientific">Allokutzneria multivorans</name>
    <dbReference type="NCBI Taxonomy" id="1142134"/>
    <lineage>
        <taxon>Bacteria</taxon>
        <taxon>Bacillati</taxon>
        <taxon>Actinomycetota</taxon>
        <taxon>Actinomycetes</taxon>
        <taxon>Pseudonocardiales</taxon>
        <taxon>Pseudonocardiaceae</taxon>
        <taxon>Allokutzneria</taxon>
    </lineage>
</organism>
<feature type="transmembrane region" description="Helical" evidence="1">
    <location>
        <begin position="55"/>
        <end position="74"/>
    </location>
</feature>
<keyword evidence="1" id="KW-0812">Transmembrane</keyword>
<proteinExistence type="predicted"/>
<protein>
    <submittedName>
        <fullName evidence="2">Uncharacterized protein</fullName>
    </submittedName>
</protein>
<name>A0ABP7SI52_9PSEU</name>
<feature type="transmembrane region" description="Helical" evidence="1">
    <location>
        <begin position="129"/>
        <end position="148"/>
    </location>
</feature>
<dbReference type="Proteomes" id="UP001501747">
    <property type="component" value="Unassembled WGS sequence"/>
</dbReference>
<feature type="transmembrane region" description="Helical" evidence="1">
    <location>
        <begin position="100"/>
        <end position="123"/>
    </location>
</feature>
<sequence>MVERIDPEDAARALADVERRRVQVARASRVRWWMWPGLYVFTLLIGGSVELFPLPIAIAVMAVAISLPLVLLRVRQRRPDLAARLGIPVIHRANRPSENAFGAAGIITAMCVPQVVMLVFFPIHGFARTAVQLLMTTLILMAFYYRWLAMTRKSR</sequence>
<keyword evidence="1" id="KW-1133">Transmembrane helix</keyword>
<evidence type="ECO:0000313" key="3">
    <source>
        <dbReference type="Proteomes" id="UP001501747"/>
    </source>
</evidence>
<comment type="caution">
    <text evidence="2">The sequence shown here is derived from an EMBL/GenBank/DDBJ whole genome shotgun (WGS) entry which is preliminary data.</text>
</comment>